<dbReference type="InterPro" id="IPR036908">
    <property type="entry name" value="RlpA-like_sf"/>
</dbReference>
<dbReference type="Gene3D" id="2.40.40.10">
    <property type="entry name" value="RlpA-like domain"/>
    <property type="match status" value="1"/>
</dbReference>
<organism evidence="5 6">
    <name type="scientific">Hibiscus sabdariffa</name>
    <name type="common">roselle</name>
    <dbReference type="NCBI Taxonomy" id="183260"/>
    <lineage>
        <taxon>Eukaryota</taxon>
        <taxon>Viridiplantae</taxon>
        <taxon>Streptophyta</taxon>
        <taxon>Embryophyta</taxon>
        <taxon>Tracheophyta</taxon>
        <taxon>Spermatophyta</taxon>
        <taxon>Magnoliopsida</taxon>
        <taxon>eudicotyledons</taxon>
        <taxon>Gunneridae</taxon>
        <taxon>Pentapetalae</taxon>
        <taxon>rosids</taxon>
        <taxon>malvids</taxon>
        <taxon>Malvales</taxon>
        <taxon>Malvaceae</taxon>
        <taxon>Malvoideae</taxon>
        <taxon>Hibiscus</taxon>
    </lineage>
</organism>
<dbReference type="SMART" id="SM00837">
    <property type="entry name" value="DPBB_1"/>
    <property type="match status" value="1"/>
</dbReference>
<evidence type="ECO:0000259" key="3">
    <source>
        <dbReference type="PROSITE" id="PS50842"/>
    </source>
</evidence>
<evidence type="ECO:0000259" key="4">
    <source>
        <dbReference type="PROSITE" id="PS50843"/>
    </source>
</evidence>
<name>A0ABR1ZMH2_9ROSI</name>
<dbReference type="SUPFAM" id="SSF50685">
    <property type="entry name" value="Barwin-like endoglucanases"/>
    <property type="match status" value="1"/>
</dbReference>
<dbReference type="InterPro" id="IPR009009">
    <property type="entry name" value="RlpA-like_DPBB"/>
</dbReference>
<evidence type="ECO:0000313" key="5">
    <source>
        <dbReference type="EMBL" id="KAK8481723.1"/>
    </source>
</evidence>
<proteinExistence type="inferred from homology"/>
<dbReference type="SUPFAM" id="SSF49590">
    <property type="entry name" value="PHL pollen allergen"/>
    <property type="match status" value="1"/>
</dbReference>
<dbReference type="PROSITE" id="PS50843">
    <property type="entry name" value="EXPANSIN_CBD"/>
    <property type="match status" value="1"/>
</dbReference>
<dbReference type="Pfam" id="PF03330">
    <property type="entry name" value="DPBB_1"/>
    <property type="match status" value="1"/>
</dbReference>
<keyword evidence="6" id="KW-1185">Reference proteome</keyword>
<dbReference type="Pfam" id="PF01357">
    <property type="entry name" value="Expansin_C"/>
    <property type="match status" value="1"/>
</dbReference>
<dbReference type="Gene3D" id="2.60.40.760">
    <property type="entry name" value="Expansin, cellulose-binding-like domain"/>
    <property type="match status" value="1"/>
</dbReference>
<comment type="caution">
    <text evidence="5">The sequence shown here is derived from an EMBL/GenBank/DDBJ whole genome shotgun (WGS) entry which is preliminary data.</text>
</comment>
<evidence type="ECO:0008006" key="7">
    <source>
        <dbReference type="Google" id="ProtNLM"/>
    </source>
</evidence>
<dbReference type="InterPro" id="IPR007118">
    <property type="entry name" value="Expan_Lol_pI"/>
</dbReference>
<evidence type="ECO:0000256" key="2">
    <source>
        <dbReference type="SAM" id="SignalP"/>
    </source>
</evidence>
<dbReference type="InterPro" id="IPR007117">
    <property type="entry name" value="Expansin_CBD"/>
</dbReference>
<protein>
    <recommendedName>
        <fullName evidence="7">Expansin-like A2</fullName>
    </recommendedName>
</protein>
<comment type="similarity">
    <text evidence="1">Belongs to the expansin family.</text>
</comment>
<dbReference type="InterPro" id="IPR007112">
    <property type="entry name" value="Expansin/allergen_DPBB_dom"/>
</dbReference>
<feature type="chain" id="PRO_5045718850" description="Expansin-like A2" evidence="2">
    <location>
        <begin position="18"/>
        <end position="258"/>
    </location>
</feature>
<evidence type="ECO:0000256" key="1">
    <source>
        <dbReference type="RuleBase" id="RU003460"/>
    </source>
</evidence>
<accession>A0ABR1ZMH2</accession>
<feature type="domain" description="Expansin-like EG45" evidence="3">
    <location>
        <begin position="38"/>
        <end position="142"/>
    </location>
</feature>
<sequence>MAQFLWLFFLLLSSATACDRCVHQSKASYFSSDSALSSGACGYGHLAVGLGSGRPAAGGSSLYRQGGGCGACFHIRCKNPKLCTSTGAKVILTDLNPHSQADFVLSSKAFMALAYPSMVRDILKHGIVDVEYKRVPCEYKNQNIAVRVEGSSKHPNYLAIKLLYQGGQTEVFGINVSQVGNPKWIPMRRNYGAVWDTSNAPKGALDFRFAVTHGFDGKWIWAKNVLPANWKPGQVYDSGVQLTAIKQERCTPCDKGTW</sequence>
<dbReference type="Proteomes" id="UP001396334">
    <property type="component" value="Unassembled WGS sequence"/>
</dbReference>
<feature type="domain" description="Expansin-like CBD" evidence="4">
    <location>
        <begin position="156"/>
        <end position="238"/>
    </location>
</feature>
<dbReference type="PANTHER" id="PTHR31692">
    <property type="entry name" value="EXPANSIN-B3"/>
    <property type="match status" value="1"/>
</dbReference>
<dbReference type="PROSITE" id="PS50842">
    <property type="entry name" value="EXPANSIN_EG45"/>
    <property type="match status" value="1"/>
</dbReference>
<evidence type="ECO:0000313" key="6">
    <source>
        <dbReference type="Proteomes" id="UP001396334"/>
    </source>
</evidence>
<reference evidence="5 6" key="1">
    <citation type="journal article" date="2024" name="G3 (Bethesda)">
        <title>Genome assembly of Hibiscus sabdariffa L. provides insights into metabolisms of medicinal natural products.</title>
        <authorList>
            <person name="Kim T."/>
        </authorList>
    </citation>
    <scope>NUCLEOTIDE SEQUENCE [LARGE SCALE GENOMIC DNA]</scope>
    <source>
        <strain evidence="5">TK-2024</strain>
        <tissue evidence="5">Old leaves</tissue>
    </source>
</reference>
<keyword evidence="2" id="KW-0732">Signal</keyword>
<feature type="signal peptide" evidence="2">
    <location>
        <begin position="1"/>
        <end position="17"/>
    </location>
</feature>
<dbReference type="CDD" id="cd22276">
    <property type="entry name" value="DPBB_EXLA_N"/>
    <property type="match status" value="1"/>
</dbReference>
<gene>
    <name evidence="5" type="ORF">V6N11_055829</name>
</gene>
<dbReference type="PRINTS" id="PR01225">
    <property type="entry name" value="EXPANSNFAMLY"/>
</dbReference>
<dbReference type="PANTHER" id="PTHR31692:SF4">
    <property type="entry name" value="EXPANSIN-LIKE A1-RELATED"/>
    <property type="match status" value="1"/>
</dbReference>
<dbReference type="InterPro" id="IPR036749">
    <property type="entry name" value="Expansin_CBD_sf"/>
</dbReference>
<dbReference type="EMBL" id="JBBPBN010000864">
    <property type="protein sequence ID" value="KAK8481723.1"/>
    <property type="molecule type" value="Genomic_DNA"/>
</dbReference>